<keyword evidence="2" id="KW-1185">Reference proteome</keyword>
<evidence type="ECO:0000313" key="1">
    <source>
        <dbReference type="EMBL" id="ROT40017.1"/>
    </source>
</evidence>
<dbReference type="RefSeq" id="XP_028467823.1">
    <property type="nucleotide sequence ID" value="XM_028611632.1"/>
</dbReference>
<evidence type="ECO:0000313" key="2">
    <source>
        <dbReference type="Proteomes" id="UP000272025"/>
    </source>
</evidence>
<gene>
    <name evidence="1" type="ORF">SODALDRAFT_332166</name>
</gene>
<dbReference type="Proteomes" id="UP000272025">
    <property type="component" value="Unassembled WGS sequence"/>
</dbReference>
<reference evidence="1 2" key="1">
    <citation type="journal article" date="2018" name="Mol. Ecol.">
        <title>The obligate alkalophilic soda-lake fungus Sodiomyces alkalinus has shifted to a protein diet.</title>
        <authorList>
            <person name="Grum-Grzhimaylo A.A."/>
            <person name="Falkoski D.L."/>
            <person name="van den Heuvel J."/>
            <person name="Valero-Jimenez C.A."/>
            <person name="Min B."/>
            <person name="Choi I.G."/>
            <person name="Lipzen A."/>
            <person name="Daum C.G."/>
            <person name="Aanen D.K."/>
            <person name="Tsang A."/>
            <person name="Henrissat B."/>
            <person name="Bilanenko E.N."/>
            <person name="de Vries R.P."/>
            <person name="van Kan J.A.L."/>
            <person name="Grigoriev I.V."/>
            <person name="Debets A.J.M."/>
        </authorList>
    </citation>
    <scope>NUCLEOTIDE SEQUENCE [LARGE SCALE GENOMIC DNA]</scope>
    <source>
        <strain evidence="1 2">F11</strain>
    </source>
</reference>
<dbReference type="AlphaFoldDB" id="A0A3N2PZU2"/>
<dbReference type="EMBL" id="ML119053">
    <property type="protein sequence ID" value="ROT40017.1"/>
    <property type="molecule type" value="Genomic_DNA"/>
</dbReference>
<protein>
    <submittedName>
        <fullName evidence="1">Uncharacterized protein</fullName>
    </submittedName>
</protein>
<dbReference type="GeneID" id="39580110"/>
<accession>A0A3N2PZU2</accession>
<proteinExistence type="predicted"/>
<organism evidence="1 2">
    <name type="scientific">Sodiomyces alkalinus (strain CBS 110278 / VKM F-3762 / F11)</name>
    <name type="common">Alkaliphilic filamentous fungus</name>
    <dbReference type="NCBI Taxonomy" id="1314773"/>
    <lineage>
        <taxon>Eukaryota</taxon>
        <taxon>Fungi</taxon>
        <taxon>Dikarya</taxon>
        <taxon>Ascomycota</taxon>
        <taxon>Pezizomycotina</taxon>
        <taxon>Sordariomycetes</taxon>
        <taxon>Hypocreomycetidae</taxon>
        <taxon>Glomerellales</taxon>
        <taxon>Plectosphaerellaceae</taxon>
        <taxon>Sodiomyces</taxon>
    </lineage>
</organism>
<name>A0A3N2PZU2_SODAK</name>
<sequence>MADPLSLVFFPSHLFFFLCSPSHHHKHIPSRPRRIFYPPLHKSKSGLLATWFAQSPPGFLCSSVPTPSPHLLFVV</sequence>